<dbReference type="PANTHER" id="PTHR43806">
    <property type="entry name" value="PEPTIDASE S8"/>
    <property type="match status" value="1"/>
</dbReference>
<dbReference type="PROSITE" id="PS00136">
    <property type="entry name" value="SUBTILASE_ASP"/>
    <property type="match status" value="1"/>
</dbReference>
<reference evidence="10 11" key="1">
    <citation type="submission" date="2021-01" db="EMBL/GenBank/DDBJ databases">
        <title>Whole genome shotgun sequence of Catellatospora chokoriensis NBRC 107358.</title>
        <authorList>
            <person name="Komaki H."/>
            <person name="Tamura T."/>
        </authorList>
    </citation>
    <scope>NUCLEOTIDE SEQUENCE [LARGE SCALE GENOMIC DNA]</scope>
    <source>
        <strain evidence="10 11">NBRC 107358</strain>
    </source>
</reference>
<evidence type="ECO:0000256" key="4">
    <source>
        <dbReference type="ARBA" id="ARBA00022825"/>
    </source>
</evidence>
<evidence type="ECO:0000256" key="1">
    <source>
        <dbReference type="ARBA" id="ARBA00011073"/>
    </source>
</evidence>
<keyword evidence="3 5" id="KW-0378">Hydrolase</keyword>
<evidence type="ECO:0000313" key="10">
    <source>
        <dbReference type="EMBL" id="GIF87593.1"/>
    </source>
</evidence>
<evidence type="ECO:0000313" key="11">
    <source>
        <dbReference type="Proteomes" id="UP000619293"/>
    </source>
</evidence>
<evidence type="ECO:0000256" key="5">
    <source>
        <dbReference type="PROSITE-ProRule" id="PRU01240"/>
    </source>
</evidence>
<evidence type="ECO:0008006" key="12">
    <source>
        <dbReference type="Google" id="ProtNLM"/>
    </source>
</evidence>
<dbReference type="InterPro" id="IPR022398">
    <property type="entry name" value="Peptidase_S8_His-AS"/>
</dbReference>
<dbReference type="InterPro" id="IPR023828">
    <property type="entry name" value="Peptidase_S8_Ser-AS"/>
</dbReference>
<dbReference type="GO" id="GO:0016020">
    <property type="term" value="C:membrane"/>
    <property type="evidence" value="ECO:0007669"/>
    <property type="project" value="InterPro"/>
</dbReference>
<dbReference type="PROSITE" id="PS00138">
    <property type="entry name" value="SUBTILASE_SER"/>
    <property type="match status" value="1"/>
</dbReference>
<dbReference type="InterPro" id="IPR013783">
    <property type="entry name" value="Ig-like_fold"/>
</dbReference>
<sequence length="652" mass="66334">MRHRVSALGFAIIIAFAGALGAGGTANAAPTGPEAHILYADSPNAVADRYIVVFKDAAVPASTVGTKARDLAGRFGGQARHVYTAGLRGFSVGMSAAQARKLAADPAVASVEAVQRIGVLDTQNNPPNWGDDRIDQANLPLNQAYTYPTNPGQGVTVYVLDTGINANHVDFTGRVKQGVDMVDDDSTPTDCHGHGTHVAGTAVGTSYGVAKKASVASVRVLNCQGSGTNDDLIAGINWVRTNAQKPAVVNYSIGCQSRCTSQAMDSAVSSLISSGVQFVQAAGNSSDDACYYSPQAVAAAVTVGNTNSSDARNSSSNYGSCLDIFAPGTSIVSASYSSNTGSATMTGTSMASPHTAGAAAVYLGLNPNATPAQVRDALVNNATTGKVTSPGTGSPNRLLYTGFMNGGTNPNNPSVTNPGNRSGVVGQSASLQMQASGGTTPYTWSASGLPAGLSISSSSGLISGTPTTAGTSNVTVTVTDSASRTGTANFTWTITTGGGGCTAAQVVGNSSFESGTTPWTADTGVVGAWAGSGYPGKTGTRSAWLGGQGQTQTDWVQQSVTIPAGCTSATLRYWVRITTAENDGQVWDRLTVTMGSTTVATATNLDANSAYVEKVVNVSQFAGQTVVLKFNGVEDQSLQTSWVIDDVTISVS</sequence>
<organism evidence="10 11">
    <name type="scientific">Catellatospora chokoriensis</name>
    <dbReference type="NCBI Taxonomy" id="310353"/>
    <lineage>
        <taxon>Bacteria</taxon>
        <taxon>Bacillati</taxon>
        <taxon>Actinomycetota</taxon>
        <taxon>Actinomycetes</taxon>
        <taxon>Micromonosporales</taxon>
        <taxon>Micromonosporaceae</taxon>
        <taxon>Catellatospora</taxon>
    </lineage>
</organism>
<proteinExistence type="inferred from homology"/>
<dbReference type="InterPro" id="IPR023827">
    <property type="entry name" value="Peptidase_S8_Asp-AS"/>
</dbReference>
<evidence type="ECO:0000259" key="8">
    <source>
        <dbReference type="Pfam" id="PF00082"/>
    </source>
</evidence>
<dbReference type="InterPro" id="IPR010259">
    <property type="entry name" value="S8pro/Inhibitor_I9"/>
</dbReference>
<dbReference type="GO" id="GO:0006508">
    <property type="term" value="P:proteolysis"/>
    <property type="evidence" value="ECO:0007669"/>
    <property type="project" value="UniProtKB-KW"/>
</dbReference>
<evidence type="ECO:0000256" key="6">
    <source>
        <dbReference type="RuleBase" id="RU003355"/>
    </source>
</evidence>
<dbReference type="Pfam" id="PF05345">
    <property type="entry name" value="He_PIG"/>
    <property type="match status" value="1"/>
</dbReference>
<evidence type="ECO:0000256" key="2">
    <source>
        <dbReference type="ARBA" id="ARBA00022670"/>
    </source>
</evidence>
<dbReference type="GO" id="GO:0005509">
    <property type="term" value="F:calcium ion binding"/>
    <property type="evidence" value="ECO:0007669"/>
    <property type="project" value="InterPro"/>
</dbReference>
<dbReference type="InterPro" id="IPR050131">
    <property type="entry name" value="Peptidase_S8_subtilisin-like"/>
</dbReference>
<dbReference type="Gene3D" id="3.40.50.200">
    <property type="entry name" value="Peptidase S8/S53 domain"/>
    <property type="match status" value="1"/>
</dbReference>
<dbReference type="SUPFAM" id="SSF49313">
    <property type="entry name" value="Cadherin-like"/>
    <property type="match status" value="1"/>
</dbReference>
<feature type="chain" id="PRO_5035147477" description="Serine protease, subtilisin family" evidence="7">
    <location>
        <begin position="29"/>
        <end position="652"/>
    </location>
</feature>
<evidence type="ECO:0000259" key="9">
    <source>
        <dbReference type="Pfam" id="PF05922"/>
    </source>
</evidence>
<dbReference type="RefSeq" id="WP_203736102.1">
    <property type="nucleotide sequence ID" value="NZ_BAAALB010000014.1"/>
</dbReference>
<dbReference type="Gene3D" id="3.30.70.80">
    <property type="entry name" value="Peptidase S8 propeptide/proteinase inhibitor I9"/>
    <property type="match status" value="1"/>
</dbReference>
<feature type="signal peptide" evidence="7">
    <location>
        <begin position="1"/>
        <end position="28"/>
    </location>
</feature>
<feature type="active site" description="Charge relay system" evidence="5">
    <location>
        <position position="161"/>
    </location>
</feature>
<comment type="caution">
    <text evidence="10">The sequence shown here is derived from an EMBL/GenBank/DDBJ whole genome shotgun (WGS) entry which is preliminary data.</text>
</comment>
<dbReference type="Gene3D" id="2.60.40.10">
    <property type="entry name" value="Immunoglobulins"/>
    <property type="match status" value="1"/>
</dbReference>
<dbReference type="GO" id="GO:0005615">
    <property type="term" value="C:extracellular space"/>
    <property type="evidence" value="ECO:0007669"/>
    <property type="project" value="TreeGrafter"/>
</dbReference>
<dbReference type="InterPro" id="IPR034193">
    <property type="entry name" value="PCSK9_ProteinaseK-like"/>
</dbReference>
<dbReference type="Pfam" id="PF05922">
    <property type="entry name" value="Inhibitor_I9"/>
    <property type="match status" value="1"/>
</dbReference>
<keyword evidence="4 5" id="KW-0720">Serine protease</keyword>
<dbReference type="AlphaFoldDB" id="A0A8J3JVG1"/>
<dbReference type="InterPro" id="IPR036852">
    <property type="entry name" value="Peptidase_S8/S53_dom_sf"/>
</dbReference>
<feature type="domain" description="Peptidase S8/S53" evidence="8">
    <location>
        <begin position="152"/>
        <end position="386"/>
    </location>
</feature>
<dbReference type="SUPFAM" id="SSF52743">
    <property type="entry name" value="Subtilisin-like"/>
    <property type="match status" value="1"/>
</dbReference>
<dbReference type="CDD" id="cd04077">
    <property type="entry name" value="Peptidases_S8_PCSK9_ProteinaseK_like"/>
    <property type="match status" value="1"/>
</dbReference>
<keyword evidence="2 5" id="KW-0645">Protease</keyword>
<dbReference type="InterPro" id="IPR000209">
    <property type="entry name" value="Peptidase_S8/S53_dom"/>
</dbReference>
<dbReference type="Pfam" id="PF00082">
    <property type="entry name" value="Peptidase_S8"/>
    <property type="match status" value="1"/>
</dbReference>
<feature type="active site" description="Charge relay system" evidence="5">
    <location>
        <position position="194"/>
    </location>
</feature>
<dbReference type="FunFam" id="3.40.50.200:FF:000014">
    <property type="entry name" value="Proteinase K"/>
    <property type="match status" value="1"/>
</dbReference>
<protein>
    <recommendedName>
        <fullName evidence="12">Serine protease, subtilisin family</fullName>
    </recommendedName>
</protein>
<evidence type="ECO:0000256" key="7">
    <source>
        <dbReference type="SAM" id="SignalP"/>
    </source>
</evidence>
<dbReference type="GO" id="GO:0004252">
    <property type="term" value="F:serine-type endopeptidase activity"/>
    <property type="evidence" value="ECO:0007669"/>
    <property type="project" value="UniProtKB-UniRule"/>
</dbReference>
<comment type="similarity">
    <text evidence="1 5 6">Belongs to the peptidase S8 family.</text>
</comment>
<keyword evidence="11" id="KW-1185">Reference proteome</keyword>
<evidence type="ECO:0000256" key="3">
    <source>
        <dbReference type="ARBA" id="ARBA00022801"/>
    </source>
</evidence>
<dbReference type="PROSITE" id="PS51892">
    <property type="entry name" value="SUBTILASE"/>
    <property type="match status" value="1"/>
</dbReference>
<dbReference type="Proteomes" id="UP000619293">
    <property type="component" value="Unassembled WGS sequence"/>
</dbReference>
<dbReference type="PROSITE" id="PS00137">
    <property type="entry name" value="SUBTILASE_HIS"/>
    <property type="match status" value="1"/>
</dbReference>
<accession>A0A8J3JVG1</accession>
<keyword evidence="7" id="KW-0732">Signal</keyword>
<dbReference type="PANTHER" id="PTHR43806:SF11">
    <property type="entry name" value="CEREVISIN-RELATED"/>
    <property type="match status" value="1"/>
</dbReference>
<dbReference type="GO" id="GO:0005975">
    <property type="term" value="P:carbohydrate metabolic process"/>
    <property type="evidence" value="ECO:0007669"/>
    <property type="project" value="UniProtKB-ARBA"/>
</dbReference>
<dbReference type="InterPro" id="IPR015919">
    <property type="entry name" value="Cadherin-like_sf"/>
</dbReference>
<name>A0A8J3JVG1_9ACTN</name>
<dbReference type="EMBL" id="BONG01000004">
    <property type="protein sequence ID" value="GIF87593.1"/>
    <property type="molecule type" value="Genomic_DNA"/>
</dbReference>
<gene>
    <name evidence="10" type="ORF">Cch02nite_10370</name>
</gene>
<feature type="active site" description="Charge relay system" evidence="5">
    <location>
        <position position="349"/>
    </location>
</feature>
<dbReference type="InterPro" id="IPR037045">
    <property type="entry name" value="S8pro/Inhibitor_I9_sf"/>
</dbReference>
<dbReference type="InterPro" id="IPR015500">
    <property type="entry name" value="Peptidase_S8_subtilisin-rel"/>
</dbReference>
<feature type="domain" description="Inhibitor I9" evidence="9">
    <location>
        <begin position="49"/>
        <end position="112"/>
    </location>
</feature>
<dbReference type="PRINTS" id="PR00723">
    <property type="entry name" value="SUBTILISIN"/>
</dbReference>